<dbReference type="Pfam" id="PF04290">
    <property type="entry name" value="DctQ"/>
    <property type="match status" value="1"/>
</dbReference>
<feature type="transmembrane region" description="Helical" evidence="9">
    <location>
        <begin position="49"/>
        <end position="71"/>
    </location>
</feature>
<dbReference type="AlphaFoldDB" id="A0A2W7IM56"/>
<dbReference type="GO" id="GO:0005886">
    <property type="term" value="C:plasma membrane"/>
    <property type="evidence" value="ECO:0007669"/>
    <property type="project" value="UniProtKB-SubCell"/>
</dbReference>
<keyword evidence="5 9" id="KW-0812">Transmembrane</keyword>
<evidence type="ECO:0000313" key="12">
    <source>
        <dbReference type="Proteomes" id="UP000249688"/>
    </source>
</evidence>
<evidence type="ECO:0000256" key="2">
    <source>
        <dbReference type="ARBA" id="ARBA00022448"/>
    </source>
</evidence>
<feature type="transmembrane region" description="Helical" evidence="9">
    <location>
        <begin position="6"/>
        <end position="28"/>
    </location>
</feature>
<reference evidence="11 12" key="1">
    <citation type="submission" date="2018-06" db="EMBL/GenBank/DDBJ databases">
        <title>Genomic Encyclopedia of Archaeal and Bacterial Type Strains, Phase II (KMG-II): from individual species to whole genera.</title>
        <authorList>
            <person name="Goeker M."/>
        </authorList>
    </citation>
    <scope>NUCLEOTIDE SEQUENCE [LARGE SCALE GENOMIC DNA]</scope>
    <source>
        <strain evidence="11 12">DSM 24525</strain>
    </source>
</reference>
<evidence type="ECO:0000256" key="1">
    <source>
        <dbReference type="ARBA" id="ARBA00004429"/>
    </source>
</evidence>
<comment type="function">
    <text evidence="9">Part of the tripartite ATP-independent periplasmic (TRAP) transport system.</text>
</comment>
<evidence type="ECO:0000256" key="5">
    <source>
        <dbReference type="ARBA" id="ARBA00022692"/>
    </source>
</evidence>
<feature type="transmembrane region" description="Helical" evidence="9">
    <location>
        <begin position="83"/>
        <end position="102"/>
    </location>
</feature>
<keyword evidence="3" id="KW-1003">Cell membrane</keyword>
<evidence type="ECO:0000256" key="4">
    <source>
        <dbReference type="ARBA" id="ARBA00022519"/>
    </source>
</evidence>
<evidence type="ECO:0000256" key="7">
    <source>
        <dbReference type="ARBA" id="ARBA00023136"/>
    </source>
</evidence>
<keyword evidence="6 9" id="KW-1133">Transmembrane helix</keyword>
<sequence length="232" mass="25801">MGVTDSLVAIVLAVAVAIALIIGIVFSDHPRVKAVLLGIDQLSTHVGQFFAWTILLLTGVVVYEVTARYVFRAPTTWGYDVSYMLYGTLFMMAGAYALSRNGHVRGDFVYRMLSPRRQAGLDLLLYIIFFFPGIFALMIAGWHFFALSYAQNERSMFSPSGPVIWPFKGLIPIVGFLMLLQGIVEAVRCVQVLRHGAWPQRLSDVQELEQLLLAAAEREGAEALAQEMANKR</sequence>
<dbReference type="Proteomes" id="UP000249688">
    <property type="component" value="Unassembled WGS sequence"/>
</dbReference>
<comment type="subunit">
    <text evidence="9">The complex comprises the extracytoplasmic solute receptor protein and the two transmembrane proteins.</text>
</comment>
<dbReference type="GO" id="GO:0022857">
    <property type="term" value="F:transmembrane transporter activity"/>
    <property type="evidence" value="ECO:0007669"/>
    <property type="project" value="UniProtKB-UniRule"/>
</dbReference>
<accession>A0A2W7IM56</accession>
<dbReference type="PANTHER" id="PTHR35011">
    <property type="entry name" value="2,3-DIKETO-L-GULONATE TRAP TRANSPORTER SMALL PERMEASE PROTEIN YIAM"/>
    <property type="match status" value="1"/>
</dbReference>
<keyword evidence="2 9" id="KW-0813">Transport</keyword>
<evidence type="ECO:0000256" key="9">
    <source>
        <dbReference type="RuleBase" id="RU369079"/>
    </source>
</evidence>
<feature type="domain" description="Tripartite ATP-independent periplasmic transporters DctQ component" evidence="10">
    <location>
        <begin position="57"/>
        <end position="191"/>
    </location>
</feature>
<keyword evidence="4 9" id="KW-0997">Cell inner membrane</keyword>
<feature type="transmembrane region" description="Helical" evidence="9">
    <location>
        <begin position="123"/>
        <end position="145"/>
    </location>
</feature>
<proteinExistence type="inferred from homology"/>
<comment type="caution">
    <text evidence="9">Lacks conserved residue(s) required for the propagation of feature annotation.</text>
</comment>
<evidence type="ECO:0000256" key="6">
    <source>
        <dbReference type="ARBA" id="ARBA00022989"/>
    </source>
</evidence>
<name>A0A2W7IM56_9PROT</name>
<organism evidence="11 12">
    <name type="scientific">Humitalea rosea</name>
    <dbReference type="NCBI Taxonomy" id="990373"/>
    <lineage>
        <taxon>Bacteria</taxon>
        <taxon>Pseudomonadati</taxon>
        <taxon>Pseudomonadota</taxon>
        <taxon>Alphaproteobacteria</taxon>
        <taxon>Acetobacterales</taxon>
        <taxon>Roseomonadaceae</taxon>
        <taxon>Humitalea</taxon>
    </lineage>
</organism>
<dbReference type="PANTHER" id="PTHR35011:SF4">
    <property type="entry name" value="SLL1102 PROTEIN"/>
    <property type="match status" value="1"/>
</dbReference>
<comment type="subcellular location">
    <subcellularLocation>
        <location evidence="1 9">Cell inner membrane</location>
        <topology evidence="1 9">Multi-pass membrane protein</topology>
    </subcellularLocation>
</comment>
<dbReference type="InterPro" id="IPR055348">
    <property type="entry name" value="DctQ"/>
</dbReference>
<keyword evidence="7 9" id="KW-0472">Membrane</keyword>
<evidence type="ECO:0000259" key="10">
    <source>
        <dbReference type="Pfam" id="PF04290"/>
    </source>
</evidence>
<comment type="similarity">
    <text evidence="8 9">Belongs to the TRAP transporter small permease family.</text>
</comment>
<evidence type="ECO:0000256" key="3">
    <source>
        <dbReference type="ARBA" id="ARBA00022475"/>
    </source>
</evidence>
<evidence type="ECO:0000256" key="8">
    <source>
        <dbReference type="ARBA" id="ARBA00038436"/>
    </source>
</evidence>
<gene>
    <name evidence="11" type="ORF">C8P66_108120</name>
</gene>
<dbReference type="EMBL" id="QKYU01000008">
    <property type="protein sequence ID" value="PZW46841.1"/>
    <property type="molecule type" value="Genomic_DNA"/>
</dbReference>
<feature type="transmembrane region" description="Helical" evidence="9">
    <location>
        <begin position="165"/>
        <end position="184"/>
    </location>
</feature>
<protein>
    <recommendedName>
        <fullName evidence="9">TRAP transporter small permease protein</fullName>
    </recommendedName>
</protein>
<dbReference type="RefSeq" id="WP_245903340.1">
    <property type="nucleotide sequence ID" value="NZ_QKYU01000008.1"/>
</dbReference>
<evidence type="ECO:0000313" key="11">
    <source>
        <dbReference type="EMBL" id="PZW46841.1"/>
    </source>
</evidence>
<comment type="caution">
    <text evidence="11">The sequence shown here is derived from an EMBL/GenBank/DDBJ whole genome shotgun (WGS) entry which is preliminary data.</text>
</comment>
<dbReference type="InterPro" id="IPR007387">
    <property type="entry name" value="TRAP_DctQ"/>
</dbReference>
<keyword evidence="12" id="KW-1185">Reference proteome</keyword>